<dbReference type="InterPro" id="IPR038665">
    <property type="entry name" value="Voltage-dep_anion_channel_sf"/>
</dbReference>
<dbReference type="PANTHER" id="PTHR31686:SF1">
    <property type="entry name" value="SULFITE EFFLUX PUMP SSU1"/>
    <property type="match status" value="1"/>
</dbReference>
<evidence type="ECO:0000256" key="1">
    <source>
        <dbReference type="ARBA" id="ARBA00004651"/>
    </source>
</evidence>
<evidence type="ECO:0000313" key="9">
    <source>
        <dbReference type="EMBL" id="SDJ60354.1"/>
    </source>
</evidence>
<feature type="transmembrane region" description="Helical" evidence="8">
    <location>
        <begin position="136"/>
        <end position="156"/>
    </location>
</feature>
<evidence type="ECO:0000256" key="3">
    <source>
        <dbReference type="ARBA" id="ARBA00022448"/>
    </source>
</evidence>
<dbReference type="CDD" id="cd09320">
    <property type="entry name" value="TDT_like_2"/>
    <property type="match status" value="1"/>
</dbReference>
<dbReference type="EMBL" id="FNEI01000013">
    <property type="protein sequence ID" value="SDJ60354.1"/>
    <property type="molecule type" value="Genomic_DNA"/>
</dbReference>
<keyword evidence="6 8" id="KW-1133">Transmembrane helix</keyword>
<dbReference type="GO" id="GO:0055085">
    <property type="term" value="P:transmembrane transport"/>
    <property type="evidence" value="ECO:0007669"/>
    <property type="project" value="InterPro"/>
</dbReference>
<comment type="subcellular location">
    <subcellularLocation>
        <location evidence="1">Cell membrane</location>
        <topology evidence="1">Multi-pass membrane protein</topology>
    </subcellularLocation>
</comment>
<evidence type="ECO:0000256" key="4">
    <source>
        <dbReference type="ARBA" id="ARBA00022475"/>
    </source>
</evidence>
<protein>
    <submittedName>
        <fullName evidence="9">C4-dicarboxylate transporter/malic acid transport protein</fullName>
    </submittedName>
</protein>
<dbReference type="Proteomes" id="UP000182130">
    <property type="component" value="Unassembled WGS sequence"/>
</dbReference>
<keyword evidence="7 8" id="KW-0472">Membrane</keyword>
<accession>A0A1G8V3C1</accession>
<dbReference type="GO" id="GO:0005886">
    <property type="term" value="C:plasma membrane"/>
    <property type="evidence" value="ECO:0007669"/>
    <property type="project" value="UniProtKB-SubCell"/>
</dbReference>
<name>A0A1G8V3C1_9MICC</name>
<dbReference type="PANTHER" id="PTHR31686">
    <property type="match status" value="1"/>
</dbReference>
<sequence>MLGEARPPKVLGRRRVLRGLERPSELFANLGPNWFATIMGTGVIATAGATLPTQFPALHAVATLFWAAASLLLILLAASTLVHWIRHRDTARSHHRHPVMAHFYGAPPMALLTVGAGTLLLGKDVLGERLALGIDAVLWALGTLLGLASAFAVPYLQFTRHQVTAADAFGGWLMPVVPPMVSASTGALLLPYLPAGDTRTGMLMACYAMFGLSLLASLLIIPLVWQRLAVHKNLAAAAVPTLWIVLGPLGQSITAANLLGANARFAVSGTLLHALEAFGVLYGVPVLGFALLWAALAAAITLRTARSGLPFSLAWWSFTFPVGTCVTGLSGLAAHTGLGAFKAMAAVAYVLLVGAWLVVAVRTFRGSVLEGTLFEGTGAVPAAAASTADA</sequence>
<organism evidence="9 10">
    <name type="scientific">Arthrobacter cupressi</name>
    <dbReference type="NCBI Taxonomy" id="1045773"/>
    <lineage>
        <taxon>Bacteria</taxon>
        <taxon>Bacillati</taxon>
        <taxon>Actinomycetota</taxon>
        <taxon>Actinomycetes</taxon>
        <taxon>Micrococcales</taxon>
        <taxon>Micrococcaceae</taxon>
        <taxon>Arthrobacter</taxon>
    </lineage>
</organism>
<evidence type="ECO:0000256" key="2">
    <source>
        <dbReference type="ARBA" id="ARBA00008566"/>
    </source>
</evidence>
<evidence type="ECO:0000256" key="7">
    <source>
        <dbReference type="ARBA" id="ARBA00023136"/>
    </source>
</evidence>
<evidence type="ECO:0000256" key="6">
    <source>
        <dbReference type="ARBA" id="ARBA00022989"/>
    </source>
</evidence>
<evidence type="ECO:0000256" key="5">
    <source>
        <dbReference type="ARBA" id="ARBA00022692"/>
    </source>
</evidence>
<feature type="transmembrane region" description="Helical" evidence="8">
    <location>
        <begin position="237"/>
        <end position="259"/>
    </location>
</feature>
<dbReference type="Pfam" id="PF03595">
    <property type="entry name" value="SLAC1"/>
    <property type="match status" value="1"/>
</dbReference>
<keyword evidence="5 8" id="KW-0812">Transmembrane</keyword>
<evidence type="ECO:0000256" key="8">
    <source>
        <dbReference type="SAM" id="Phobius"/>
    </source>
</evidence>
<gene>
    <name evidence="9" type="ORF">SAMN05216555_11330</name>
</gene>
<keyword evidence="4" id="KW-1003">Cell membrane</keyword>
<feature type="transmembrane region" description="Helical" evidence="8">
    <location>
        <begin position="26"/>
        <end position="51"/>
    </location>
</feature>
<feature type="transmembrane region" description="Helical" evidence="8">
    <location>
        <begin position="279"/>
        <end position="301"/>
    </location>
</feature>
<keyword evidence="3" id="KW-0813">Transport</keyword>
<feature type="transmembrane region" description="Helical" evidence="8">
    <location>
        <begin position="57"/>
        <end position="82"/>
    </location>
</feature>
<dbReference type="Gene3D" id="1.50.10.150">
    <property type="entry name" value="Voltage-dependent anion channel"/>
    <property type="match status" value="1"/>
</dbReference>
<dbReference type="STRING" id="1045773.SAMN05216555_11330"/>
<comment type="similarity">
    <text evidence="2">Belongs to the tellurite-resistance/dicarboxylate transporter (TDT) family.</text>
</comment>
<feature type="transmembrane region" description="Helical" evidence="8">
    <location>
        <begin position="103"/>
        <end position="121"/>
    </location>
</feature>
<proteinExistence type="inferred from homology"/>
<feature type="transmembrane region" description="Helical" evidence="8">
    <location>
        <begin position="313"/>
        <end position="334"/>
    </location>
</feature>
<feature type="transmembrane region" description="Helical" evidence="8">
    <location>
        <begin position="340"/>
        <end position="361"/>
    </location>
</feature>
<feature type="transmembrane region" description="Helical" evidence="8">
    <location>
        <begin position="202"/>
        <end position="225"/>
    </location>
</feature>
<keyword evidence="10" id="KW-1185">Reference proteome</keyword>
<dbReference type="AlphaFoldDB" id="A0A1G8V3C1"/>
<dbReference type="InterPro" id="IPR004695">
    <property type="entry name" value="SLAC1/Mae1/Ssu1/TehA"/>
</dbReference>
<evidence type="ECO:0000313" key="10">
    <source>
        <dbReference type="Proteomes" id="UP000182130"/>
    </source>
</evidence>
<reference evidence="10" key="1">
    <citation type="submission" date="2016-10" db="EMBL/GenBank/DDBJ databases">
        <authorList>
            <person name="Varghese N."/>
            <person name="Submissions S."/>
        </authorList>
    </citation>
    <scope>NUCLEOTIDE SEQUENCE [LARGE SCALE GENOMIC DNA]</scope>
    <source>
        <strain evidence="10">CGMCC 1.10783</strain>
    </source>
</reference>
<dbReference type="InterPro" id="IPR051629">
    <property type="entry name" value="Sulfite_efflux_TDT"/>
</dbReference>
<feature type="transmembrane region" description="Helical" evidence="8">
    <location>
        <begin position="168"/>
        <end position="190"/>
    </location>
</feature>